<gene>
    <name evidence="2" type="ORF">DL238_04010</name>
</gene>
<evidence type="ECO:0000256" key="1">
    <source>
        <dbReference type="SAM" id="Phobius"/>
    </source>
</evidence>
<dbReference type="Proteomes" id="UP000254101">
    <property type="component" value="Unassembled WGS sequence"/>
</dbReference>
<feature type="transmembrane region" description="Helical" evidence="1">
    <location>
        <begin position="238"/>
        <end position="257"/>
    </location>
</feature>
<feature type="transmembrane region" description="Helical" evidence="1">
    <location>
        <begin position="351"/>
        <end position="369"/>
    </location>
</feature>
<feature type="transmembrane region" description="Helical" evidence="1">
    <location>
        <begin position="208"/>
        <end position="226"/>
    </location>
</feature>
<feature type="transmembrane region" description="Helical" evidence="1">
    <location>
        <begin position="405"/>
        <end position="424"/>
    </location>
</feature>
<evidence type="ECO:0000313" key="2">
    <source>
        <dbReference type="EMBL" id="RDS78530.1"/>
    </source>
</evidence>
<dbReference type="EMBL" id="QRBB01000001">
    <property type="protein sequence ID" value="RDS78530.1"/>
    <property type="molecule type" value="Genomic_DNA"/>
</dbReference>
<keyword evidence="1" id="KW-0472">Membrane</keyword>
<protein>
    <recommendedName>
        <fullName evidence="4">AcrB/AcrD/AcrF family protein</fullName>
    </recommendedName>
</protein>
<feature type="transmembrane region" description="Helical" evidence="1">
    <location>
        <begin position="266"/>
        <end position="286"/>
    </location>
</feature>
<keyword evidence="1" id="KW-1133">Transmembrane helix</keyword>
<feature type="transmembrane region" description="Helical" evidence="1">
    <location>
        <begin position="375"/>
        <end position="393"/>
    </location>
</feature>
<reference evidence="2 3" key="1">
    <citation type="submission" date="2018-07" db="EMBL/GenBank/DDBJ databases">
        <title>Erythrobacter nanhaiensis sp. nov., a novel member of the genus Erythrobacter isolated from the South China Sea.</title>
        <authorList>
            <person name="Chen X."/>
            <person name="Liu J."/>
        </authorList>
    </citation>
    <scope>NUCLEOTIDE SEQUENCE [LARGE SCALE GENOMIC DNA]</scope>
    <source>
        <strain evidence="2 3">S-5</strain>
    </source>
</reference>
<dbReference type="OrthoDB" id="1082056at2"/>
<feature type="transmembrane region" description="Helical" evidence="1">
    <location>
        <begin position="170"/>
        <end position="196"/>
    </location>
</feature>
<sequence length="570" mass="61562">MWLLLAVVILCASAGRILHWQFPDPDDIMRLVQVRDLLGGQGWFDVSQHRVDPLREVPMHWSRLVDLPLVLVIGALTPLVGQAAAEAVALIAIPLLTLLVAMLFTGAVAVRLLGRETGGWAVLVAGLMPLLMHQFQPLRIDHHGWQIACFAACLYGLYERRGMRGPIMAGLAMAWGLTISIEMLPLAALVGAILALRWLRDHNARLDLTHYLQALAGGLVVLHLATRGWTATSAFCDAIGPQHIGFFLVVALGTTALRHARPLPPIALVAGLGATGLAGIALFGWVSPGCVGTPFGALDPVVRDFWYVNVSEGRPLWEQDAMFLFPFAQLLVAFMAALALWARAPRETRAWWLEFLILFAGTLALGMLVVRSLAFASLLATVPFAWLLGIALHRLRTSGGALTRIAVVLATVLLVLPTAPMAIAQNLAPDNAAKPEPEEIAMSSCGLHESARRMATLAPGTVFAPLDIGPTILLETRHGVIATGHHRADKAMRDVIGAFASREDVSRQIVDSYGADYLVLCTDLIEPSIYATRGGKGSLAARLIEGDAPDWLEPMALGGPDTFRAWRVRR</sequence>
<comment type="caution">
    <text evidence="2">The sequence shown here is derived from an EMBL/GenBank/DDBJ whole genome shotgun (WGS) entry which is preliminary data.</text>
</comment>
<organism evidence="2 3">
    <name type="scientific">Alteriqipengyuania lutimaris</name>
    <dbReference type="NCBI Taxonomy" id="1538146"/>
    <lineage>
        <taxon>Bacteria</taxon>
        <taxon>Pseudomonadati</taxon>
        <taxon>Pseudomonadota</taxon>
        <taxon>Alphaproteobacteria</taxon>
        <taxon>Sphingomonadales</taxon>
        <taxon>Erythrobacteraceae</taxon>
        <taxon>Alteriqipengyuania</taxon>
    </lineage>
</organism>
<feature type="transmembrane region" description="Helical" evidence="1">
    <location>
        <begin position="118"/>
        <end position="135"/>
    </location>
</feature>
<proteinExistence type="predicted"/>
<evidence type="ECO:0000313" key="3">
    <source>
        <dbReference type="Proteomes" id="UP000254101"/>
    </source>
</evidence>
<name>A0A395LVH8_9SPHN</name>
<keyword evidence="3" id="KW-1185">Reference proteome</keyword>
<feature type="transmembrane region" description="Helical" evidence="1">
    <location>
        <begin position="87"/>
        <end position="112"/>
    </location>
</feature>
<accession>A0A395LVH8</accession>
<evidence type="ECO:0008006" key="4">
    <source>
        <dbReference type="Google" id="ProtNLM"/>
    </source>
</evidence>
<keyword evidence="1" id="KW-0812">Transmembrane</keyword>
<dbReference type="AlphaFoldDB" id="A0A395LVH8"/>
<feature type="transmembrane region" description="Helical" evidence="1">
    <location>
        <begin position="321"/>
        <end position="342"/>
    </location>
</feature>